<dbReference type="GO" id="GO:0015074">
    <property type="term" value="P:DNA integration"/>
    <property type="evidence" value="ECO:0007669"/>
    <property type="project" value="UniProtKB-KW"/>
</dbReference>
<evidence type="ECO:0000313" key="5">
    <source>
        <dbReference type="EMBL" id="TCP12979.1"/>
    </source>
</evidence>
<evidence type="ECO:0000313" key="6">
    <source>
        <dbReference type="Proteomes" id="UP000295182"/>
    </source>
</evidence>
<keyword evidence="3" id="KW-0233">DNA recombination</keyword>
<keyword evidence="6" id="KW-1185">Reference proteome</keyword>
<organism evidence="5 6">
    <name type="scientific">Simplicispira metamorpha</name>
    <dbReference type="NCBI Taxonomy" id="80881"/>
    <lineage>
        <taxon>Bacteria</taxon>
        <taxon>Pseudomonadati</taxon>
        <taxon>Pseudomonadota</taxon>
        <taxon>Betaproteobacteria</taxon>
        <taxon>Burkholderiales</taxon>
        <taxon>Comamonadaceae</taxon>
        <taxon>Simplicispira</taxon>
    </lineage>
</organism>
<sequence>PRETARQVAHYQRTRFLLVFLYLTGLRRSEIAQASTADLVQRRGQWWLQVSGKGHTGLPVPVPEDALQALRAYRASTERSAWPDPLHPEPLLMDLYGKGQPVSSKAVHQIVTTLFESAAKACPDPEQARLLQAATTHWLRHTAATHQLDAGVPLLVVRDNLRHASVQTTERYLHVEPDRQHAQTQKHRLQHQRV</sequence>
<name>A0A4R2N0M6_9BURK</name>
<evidence type="ECO:0000259" key="4">
    <source>
        <dbReference type="PROSITE" id="PS51898"/>
    </source>
</evidence>
<dbReference type="InterPro" id="IPR002104">
    <property type="entry name" value="Integrase_catalytic"/>
</dbReference>
<gene>
    <name evidence="5" type="ORF">EV674_13535</name>
</gene>
<feature type="domain" description="Tyr recombinase" evidence="4">
    <location>
        <begin position="1"/>
        <end position="185"/>
    </location>
</feature>
<feature type="non-terminal residue" evidence="5">
    <location>
        <position position="1"/>
    </location>
</feature>
<dbReference type="RefSeq" id="WP_132750479.1">
    <property type="nucleotide sequence ID" value="NZ_SLXH01000035.1"/>
</dbReference>
<evidence type="ECO:0000256" key="1">
    <source>
        <dbReference type="ARBA" id="ARBA00004496"/>
    </source>
</evidence>
<dbReference type="AlphaFoldDB" id="A0A4R2N0M6"/>
<dbReference type="InterPro" id="IPR011010">
    <property type="entry name" value="DNA_brk_join_enz"/>
</dbReference>
<dbReference type="InterPro" id="IPR013762">
    <property type="entry name" value="Integrase-like_cat_sf"/>
</dbReference>
<comment type="subcellular location">
    <subcellularLocation>
        <location evidence="1">Cytoplasm</location>
    </subcellularLocation>
</comment>
<evidence type="ECO:0000256" key="2">
    <source>
        <dbReference type="ARBA" id="ARBA00022908"/>
    </source>
</evidence>
<reference evidence="5 6" key="1">
    <citation type="submission" date="2019-03" db="EMBL/GenBank/DDBJ databases">
        <title>Genomic Encyclopedia of Type Strains, Phase IV (KMG-IV): sequencing the most valuable type-strain genomes for metagenomic binning, comparative biology and taxonomic classification.</title>
        <authorList>
            <person name="Goeker M."/>
        </authorList>
    </citation>
    <scope>NUCLEOTIDE SEQUENCE [LARGE SCALE GENOMIC DNA]</scope>
    <source>
        <strain evidence="5 6">DSM 1837</strain>
    </source>
</reference>
<keyword evidence="2" id="KW-0229">DNA integration</keyword>
<dbReference type="SUPFAM" id="SSF56349">
    <property type="entry name" value="DNA breaking-rejoining enzymes"/>
    <property type="match status" value="1"/>
</dbReference>
<dbReference type="EMBL" id="SLXH01000035">
    <property type="protein sequence ID" value="TCP12979.1"/>
    <property type="molecule type" value="Genomic_DNA"/>
</dbReference>
<dbReference type="PROSITE" id="PS51898">
    <property type="entry name" value="TYR_RECOMBINASE"/>
    <property type="match status" value="1"/>
</dbReference>
<dbReference type="InterPro" id="IPR050090">
    <property type="entry name" value="Tyrosine_recombinase_XerCD"/>
</dbReference>
<comment type="caution">
    <text evidence="5">The sequence shown here is derived from an EMBL/GenBank/DDBJ whole genome shotgun (WGS) entry which is preliminary data.</text>
</comment>
<dbReference type="Proteomes" id="UP000295182">
    <property type="component" value="Unassembled WGS sequence"/>
</dbReference>
<dbReference type="Pfam" id="PF00589">
    <property type="entry name" value="Phage_integrase"/>
    <property type="match status" value="1"/>
</dbReference>
<dbReference type="GO" id="GO:0005737">
    <property type="term" value="C:cytoplasm"/>
    <property type="evidence" value="ECO:0007669"/>
    <property type="project" value="UniProtKB-SubCell"/>
</dbReference>
<protein>
    <submittedName>
        <fullName evidence="5">Phage integrase family protein</fullName>
    </submittedName>
</protein>
<proteinExistence type="predicted"/>
<accession>A0A4R2N0M6</accession>
<dbReference type="PANTHER" id="PTHR30349:SF77">
    <property type="entry name" value="TYROSINE RECOMBINASE XERC"/>
    <property type="match status" value="1"/>
</dbReference>
<dbReference type="GO" id="GO:0003677">
    <property type="term" value="F:DNA binding"/>
    <property type="evidence" value="ECO:0007669"/>
    <property type="project" value="InterPro"/>
</dbReference>
<dbReference type="PANTHER" id="PTHR30349">
    <property type="entry name" value="PHAGE INTEGRASE-RELATED"/>
    <property type="match status" value="1"/>
</dbReference>
<dbReference type="GO" id="GO:0006310">
    <property type="term" value="P:DNA recombination"/>
    <property type="evidence" value="ECO:0007669"/>
    <property type="project" value="UniProtKB-KW"/>
</dbReference>
<evidence type="ECO:0000256" key="3">
    <source>
        <dbReference type="ARBA" id="ARBA00023172"/>
    </source>
</evidence>
<dbReference type="CDD" id="cd00397">
    <property type="entry name" value="DNA_BRE_C"/>
    <property type="match status" value="1"/>
</dbReference>
<dbReference type="Gene3D" id="1.10.443.10">
    <property type="entry name" value="Intergrase catalytic core"/>
    <property type="match status" value="1"/>
</dbReference>